<sequence length="386" mass="43504">MLLSPAFIGLLALIGGSASSPTGTTSTEVSNDPLNHHVPGGESACTFITSKCTTHVASGQPAFGKLWESGSCVAAATCRGVKGLFQTLADHGKVGDPRKEAALSASVWATMHGKCVGICHVKYADFKRWFISSLHAYNEEDRIGIHEQESIAWWESIASWTGHCSGHRCRDGSISQFEINDWLHHSWEFFCAIRLVRTATTDDADDEEDVECVEECEGSCHRESLRRRSSEPDVEKTKEWTEWDLQKKERELFGHLPLSVVREQLERRRFLGLDLVGEGLVDDDHESTLYARLAGRKRSAPYHLELDCDHMEEECKEARKKNKCGRRDTAGLNKHHQRASYNYCSSHVPGNKHGYRPLNRFSTFPFRFYILHHVTISFGQKVKGDL</sequence>
<protein>
    <submittedName>
        <fullName evidence="1">Uncharacterized protein</fullName>
    </submittedName>
</protein>
<evidence type="ECO:0000313" key="1">
    <source>
        <dbReference type="EMBL" id="PWN50851.1"/>
    </source>
</evidence>
<reference evidence="1 2" key="1">
    <citation type="journal article" date="2018" name="Mol. Biol. Evol.">
        <title>Broad Genomic Sampling Reveals a Smut Pathogenic Ancestry of the Fungal Clade Ustilaginomycotina.</title>
        <authorList>
            <person name="Kijpornyongpan T."/>
            <person name="Mondo S.J."/>
            <person name="Barry K."/>
            <person name="Sandor L."/>
            <person name="Lee J."/>
            <person name="Lipzen A."/>
            <person name="Pangilinan J."/>
            <person name="LaButti K."/>
            <person name="Hainaut M."/>
            <person name="Henrissat B."/>
            <person name="Grigoriev I.V."/>
            <person name="Spatafora J.W."/>
            <person name="Aime M.C."/>
        </authorList>
    </citation>
    <scope>NUCLEOTIDE SEQUENCE [LARGE SCALE GENOMIC DNA]</scope>
    <source>
        <strain evidence="1 2">SA 807</strain>
    </source>
</reference>
<dbReference type="EMBL" id="KZ819892">
    <property type="protein sequence ID" value="PWN50851.1"/>
    <property type="molecule type" value="Genomic_DNA"/>
</dbReference>
<organism evidence="1 2">
    <name type="scientific">Violaceomyces palustris</name>
    <dbReference type="NCBI Taxonomy" id="1673888"/>
    <lineage>
        <taxon>Eukaryota</taxon>
        <taxon>Fungi</taxon>
        <taxon>Dikarya</taxon>
        <taxon>Basidiomycota</taxon>
        <taxon>Ustilaginomycotina</taxon>
        <taxon>Ustilaginomycetes</taxon>
        <taxon>Violaceomycetales</taxon>
        <taxon>Violaceomycetaceae</taxon>
        <taxon>Violaceomyces</taxon>
    </lineage>
</organism>
<name>A0ACD0NYJ2_9BASI</name>
<proteinExistence type="predicted"/>
<gene>
    <name evidence="1" type="ORF">IE53DRAFT_362042</name>
</gene>
<keyword evidence="2" id="KW-1185">Reference proteome</keyword>
<accession>A0ACD0NYJ2</accession>
<evidence type="ECO:0000313" key="2">
    <source>
        <dbReference type="Proteomes" id="UP000245626"/>
    </source>
</evidence>
<dbReference type="Proteomes" id="UP000245626">
    <property type="component" value="Unassembled WGS sequence"/>
</dbReference>